<dbReference type="RefSeq" id="WP_049694865.1">
    <property type="nucleotide sequence ID" value="NZ_CP016540.2"/>
</dbReference>
<sequence>MVIFQVLLRGGIPLVIMGGIALLLYLQGQYRDAESTFWVSLISFFVGATSVIYSIDRWSLTKQSIIHFCIMLVTVLPILLFSGWFEISTGFDVLKVFCVFLLSGIGLWSFFIMSIKLFSRH</sequence>
<feature type="transmembrane region" description="Helical" evidence="1">
    <location>
        <begin position="37"/>
        <end position="53"/>
    </location>
</feature>
<accession>A0A1B1RZ37</accession>
<dbReference type="OrthoDB" id="2735472at2"/>
<protein>
    <recommendedName>
        <fullName evidence="4">DUF3021 domain-containing protein</fullName>
    </recommendedName>
</protein>
<evidence type="ECO:0008006" key="4">
    <source>
        <dbReference type="Google" id="ProtNLM"/>
    </source>
</evidence>
<feature type="transmembrane region" description="Helical" evidence="1">
    <location>
        <begin position="65"/>
        <end position="87"/>
    </location>
</feature>
<dbReference type="Proteomes" id="UP000053354">
    <property type="component" value="Chromosome"/>
</dbReference>
<proteinExistence type="predicted"/>
<evidence type="ECO:0000313" key="3">
    <source>
        <dbReference type="Proteomes" id="UP000053354"/>
    </source>
</evidence>
<name>A0A1B1RZ37_9BACL</name>
<keyword evidence="1" id="KW-0472">Membrane</keyword>
<evidence type="ECO:0000256" key="1">
    <source>
        <dbReference type="SAM" id="Phobius"/>
    </source>
</evidence>
<dbReference type="Pfam" id="PF11457">
    <property type="entry name" value="DUF3021"/>
    <property type="match status" value="1"/>
</dbReference>
<feature type="transmembrane region" description="Helical" evidence="1">
    <location>
        <begin position="93"/>
        <end position="115"/>
    </location>
</feature>
<keyword evidence="1" id="KW-1133">Transmembrane helix</keyword>
<evidence type="ECO:0000313" key="2">
    <source>
        <dbReference type="EMBL" id="ANU26228.1"/>
    </source>
</evidence>
<dbReference type="EMBL" id="CP016540">
    <property type="protein sequence ID" value="ANU26228.1"/>
    <property type="molecule type" value="Genomic_DNA"/>
</dbReference>
<organism evidence="2 3">
    <name type="scientific">Planococcus versutus</name>
    <dbReference type="NCBI Taxonomy" id="1302659"/>
    <lineage>
        <taxon>Bacteria</taxon>
        <taxon>Bacillati</taxon>
        <taxon>Bacillota</taxon>
        <taxon>Bacilli</taxon>
        <taxon>Bacillales</taxon>
        <taxon>Caryophanaceae</taxon>
        <taxon>Planococcus</taxon>
    </lineage>
</organism>
<keyword evidence="3" id="KW-1185">Reference proteome</keyword>
<feature type="transmembrane region" description="Helical" evidence="1">
    <location>
        <begin position="7"/>
        <end position="25"/>
    </location>
</feature>
<dbReference type="AlphaFoldDB" id="A0A1B1RZ37"/>
<reference evidence="2" key="1">
    <citation type="submission" date="2016-10" db="EMBL/GenBank/DDBJ databases">
        <authorList>
            <person name="See-Too W.S."/>
        </authorList>
    </citation>
    <scope>NUCLEOTIDE SEQUENCE</scope>
    <source>
        <strain evidence="2">L10.15</strain>
    </source>
</reference>
<dbReference type="InterPro" id="IPR021560">
    <property type="entry name" value="DUF3021"/>
</dbReference>
<gene>
    <name evidence="2" type="ORF">I858_004180</name>
</gene>
<keyword evidence="1" id="KW-0812">Transmembrane</keyword>
<dbReference type="KEGG" id="pll:I858_004180"/>